<name>A0ABY7FF75_MYAAR</name>
<dbReference type="Gene3D" id="3.80.10.10">
    <property type="entry name" value="Ribonuclease Inhibitor"/>
    <property type="match status" value="1"/>
</dbReference>
<dbReference type="InterPro" id="IPR032675">
    <property type="entry name" value="LRR_dom_sf"/>
</dbReference>
<organism evidence="1 2">
    <name type="scientific">Mya arenaria</name>
    <name type="common">Soft-shell clam</name>
    <dbReference type="NCBI Taxonomy" id="6604"/>
    <lineage>
        <taxon>Eukaryota</taxon>
        <taxon>Metazoa</taxon>
        <taxon>Spiralia</taxon>
        <taxon>Lophotrochozoa</taxon>
        <taxon>Mollusca</taxon>
        <taxon>Bivalvia</taxon>
        <taxon>Autobranchia</taxon>
        <taxon>Heteroconchia</taxon>
        <taxon>Euheterodonta</taxon>
        <taxon>Imparidentia</taxon>
        <taxon>Neoheterodontei</taxon>
        <taxon>Myida</taxon>
        <taxon>Myoidea</taxon>
        <taxon>Myidae</taxon>
        <taxon>Mya</taxon>
    </lineage>
</organism>
<keyword evidence="2" id="KW-1185">Reference proteome</keyword>
<reference evidence="1" key="1">
    <citation type="submission" date="2022-11" db="EMBL/GenBank/DDBJ databases">
        <title>Centuries of genome instability and evolution in soft-shell clam transmissible cancer (bioRxiv).</title>
        <authorList>
            <person name="Hart S.F.M."/>
            <person name="Yonemitsu M.A."/>
            <person name="Giersch R.M."/>
            <person name="Beal B.F."/>
            <person name="Arriagada G."/>
            <person name="Davis B.W."/>
            <person name="Ostrander E.A."/>
            <person name="Goff S.P."/>
            <person name="Metzger M.J."/>
        </authorList>
    </citation>
    <scope>NUCLEOTIDE SEQUENCE</scope>
    <source>
        <strain evidence="1">MELC-2E11</strain>
        <tissue evidence="1">Siphon/mantle</tissue>
    </source>
</reference>
<accession>A0ABY7FF75</accession>
<gene>
    <name evidence="1" type="ORF">MAR_001470</name>
</gene>
<evidence type="ECO:0000313" key="2">
    <source>
        <dbReference type="Proteomes" id="UP001164746"/>
    </source>
</evidence>
<dbReference type="EMBL" id="CP111022">
    <property type="protein sequence ID" value="WAR19632.1"/>
    <property type="molecule type" value="Genomic_DNA"/>
</dbReference>
<proteinExistence type="predicted"/>
<protein>
    <submittedName>
        <fullName evidence="1">Uncharacterized protein</fullName>
    </submittedName>
</protein>
<sequence>MFTVAKSLPRSCRNLQKTQNLLVLCSPQCNHVQQRNVFWRKKFVWNEDMKFNLYKDYDFSYEGIKGMLLNKTRKAYEKEQGYLEARVNMLGPDIAAAEMILLWKGKVKFVDDEIWYEAYESGQLPLPKQYDPGYRLEAVDLSNTNWTLLAMEHFRYLDHLVYVNLSGAQFVTDWGYISGVTVPAPSRSSTSAIWVWGSPDPNMFDNFVSFTK</sequence>
<dbReference type="Proteomes" id="UP001164746">
    <property type="component" value="Chromosome 11"/>
</dbReference>
<evidence type="ECO:0000313" key="1">
    <source>
        <dbReference type="EMBL" id="WAR19632.1"/>
    </source>
</evidence>